<accession>A0A0C3DH62</accession>
<dbReference type="EMBL" id="KN822067">
    <property type="protein sequence ID" value="KIM60035.1"/>
    <property type="molecule type" value="Genomic_DNA"/>
</dbReference>
<dbReference type="AlphaFoldDB" id="A0A0C3DH62"/>
<sequence>DFSLPPWKLSPCFHELDESGSLPCPPDLCHTASFYNTPLDKYGFQGHSLFTHPDEFDNDDNGDVKDDKLIINERSPSEDYWFTESIIRDGKYSMDLQFCTNIHGFPKTCVYRCRFRCNLPLVLKVGEQLKNI</sequence>
<reference evidence="2" key="2">
    <citation type="submission" date="2015-01" db="EMBL/GenBank/DDBJ databases">
        <title>Evolutionary Origins and Diversification of the Mycorrhizal Mutualists.</title>
        <authorList>
            <consortium name="DOE Joint Genome Institute"/>
            <consortium name="Mycorrhizal Genomics Consortium"/>
            <person name="Kohler A."/>
            <person name="Kuo A."/>
            <person name="Nagy L.G."/>
            <person name="Floudas D."/>
            <person name="Copeland A."/>
            <person name="Barry K.W."/>
            <person name="Cichocki N."/>
            <person name="Veneault-Fourrey C."/>
            <person name="LaButti K."/>
            <person name="Lindquist E.A."/>
            <person name="Lipzen A."/>
            <person name="Lundell T."/>
            <person name="Morin E."/>
            <person name="Murat C."/>
            <person name="Riley R."/>
            <person name="Ohm R."/>
            <person name="Sun H."/>
            <person name="Tunlid A."/>
            <person name="Henrissat B."/>
            <person name="Grigoriev I.V."/>
            <person name="Hibbett D.S."/>
            <person name="Martin F."/>
        </authorList>
    </citation>
    <scope>NUCLEOTIDE SEQUENCE [LARGE SCALE GENOMIC DNA]</scope>
    <source>
        <strain evidence="2">Foug A</strain>
    </source>
</reference>
<dbReference type="Proteomes" id="UP000053989">
    <property type="component" value="Unassembled WGS sequence"/>
</dbReference>
<proteinExistence type="predicted"/>
<reference evidence="1 2" key="1">
    <citation type="submission" date="2014-04" db="EMBL/GenBank/DDBJ databases">
        <authorList>
            <consortium name="DOE Joint Genome Institute"/>
            <person name="Kuo A."/>
            <person name="Kohler A."/>
            <person name="Nagy L.G."/>
            <person name="Floudas D."/>
            <person name="Copeland A."/>
            <person name="Barry K.W."/>
            <person name="Cichocki N."/>
            <person name="Veneault-Fourrey C."/>
            <person name="LaButti K."/>
            <person name="Lindquist E.A."/>
            <person name="Lipzen A."/>
            <person name="Lundell T."/>
            <person name="Morin E."/>
            <person name="Murat C."/>
            <person name="Sun H."/>
            <person name="Tunlid A."/>
            <person name="Henrissat B."/>
            <person name="Grigoriev I.V."/>
            <person name="Hibbett D.S."/>
            <person name="Martin F."/>
            <person name="Nordberg H.P."/>
            <person name="Cantor M.N."/>
            <person name="Hua S.X."/>
        </authorList>
    </citation>
    <scope>NUCLEOTIDE SEQUENCE [LARGE SCALE GENOMIC DNA]</scope>
    <source>
        <strain evidence="1 2">Foug A</strain>
    </source>
</reference>
<evidence type="ECO:0000313" key="1">
    <source>
        <dbReference type="EMBL" id="KIM60035.1"/>
    </source>
</evidence>
<evidence type="ECO:0000313" key="2">
    <source>
        <dbReference type="Proteomes" id="UP000053989"/>
    </source>
</evidence>
<protein>
    <submittedName>
        <fullName evidence="1">Uncharacterized protein</fullName>
    </submittedName>
</protein>
<keyword evidence="2" id="KW-1185">Reference proteome</keyword>
<dbReference type="HOGENOM" id="CLU_1922189_0_0_1"/>
<name>A0A0C3DH62_9AGAM</name>
<organism evidence="1 2">
    <name type="scientific">Scleroderma citrinum Foug A</name>
    <dbReference type="NCBI Taxonomy" id="1036808"/>
    <lineage>
        <taxon>Eukaryota</taxon>
        <taxon>Fungi</taxon>
        <taxon>Dikarya</taxon>
        <taxon>Basidiomycota</taxon>
        <taxon>Agaricomycotina</taxon>
        <taxon>Agaricomycetes</taxon>
        <taxon>Agaricomycetidae</taxon>
        <taxon>Boletales</taxon>
        <taxon>Sclerodermatineae</taxon>
        <taxon>Sclerodermataceae</taxon>
        <taxon>Scleroderma</taxon>
    </lineage>
</organism>
<gene>
    <name evidence="1" type="ORF">SCLCIDRAFT_125095</name>
</gene>
<dbReference type="InParanoid" id="A0A0C3DH62"/>
<feature type="non-terminal residue" evidence="1">
    <location>
        <position position="1"/>
    </location>
</feature>